<accession>A0A1V1P4D2</accession>
<sequence length="558" mass="64401">MMLNNISMTDSIASLNDTLLDFPISLMERIEIVRGPGSAIYGEYAYAGVINIITRKTNSLVSLRIASLASISSSALLNHYSQDQSTHLSLMAHQFKTDGSDAITGPDAYYQESDRQSISLAPGSPNETLKGKSVLLSVKHKDTSFSGQMANIYRGYYMGYYHYLYNLSEDTPHKHRQHAFQLSHKIRFNPQLNLTIRGGSQRYRYFFDHYYMYPPDYPGLPEGLILSIDSIERKKYATVDFTYSLDKHQFLFSLEYSSIKSLFITSTTEMYRHIYTMVSQYECQPFENFSLTLGARYDNYEDKYDNYDDIDHNISPRIAGVYHLTSKQIIKCQYQKAFRPATTGELVYSTDIKPPTINTYELSYTYKSPFTRGRINLYYSVLKDVIDTTVKDATIFNPKGTFIYFNANKIRSNGIELELEHQLLDQLKINTNAAFMYTKNLDTNKSMPLQTNFIGNAGLIYSPLPLFNISTWYRYMGNRTREVGDNRNELAGYHNLDMSMCIHAAKISTKIRLGINNVLNEDIYVPTPVSHIYFKEQTYLGDYPRKARSMWFDITYEF</sequence>
<evidence type="ECO:0000313" key="14">
    <source>
        <dbReference type="EMBL" id="ETR69658.1"/>
    </source>
</evidence>
<dbReference type="InterPro" id="IPR037066">
    <property type="entry name" value="Plug_dom_sf"/>
</dbReference>
<evidence type="ECO:0000256" key="7">
    <source>
        <dbReference type="ARBA" id="ARBA00023136"/>
    </source>
</evidence>
<comment type="subcellular location">
    <subcellularLocation>
        <location evidence="1 10">Cell outer membrane</location>
        <topology evidence="1 10">Multi-pass membrane protein</topology>
    </subcellularLocation>
</comment>
<dbReference type="PANTHER" id="PTHR30069:SF29">
    <property type="entry name" value="HEMOGLOBIN AND HEMOGLOBIN-HAPTOGLOBIN-BINDING PROTEIN 1-RELATED"/>
    <property type="match status" value="1"/>
</dbReference>
<evidence type="ECO:0000256" key="1">
    <source>
        <dbReference type="ARBA" id="ARBA00004571"/>
    </source>
</evidence>
<evidence type="ECO:0000313" key="15">
    <source>
        <dbReference type="Proteomes" id="UP000189670"/>
    </source>
</evidence>
<organism evidence="14 15">
    <name type="scientific">Candidatus Magnetoglobus multicellularis str. Araruama</name>
    <dbReference type="NCBI Taxonomy" id="890399"/>
    <lineage>
        <taxon>Bacteria</taxon>
        <taxon>Pseudomonadati</taxon>
        <taxon>Thermodesulfobacteriota</taxon>
        <taxon>Desulfobacteria</taxon>
        <taxon>Desulfobacterales</taxon>
        <taxon>Desulfobacteraceae</taxon>
        <taxon>Candidatus Magnetoglobus</taxon>
    </lineage>
</organism>
<evidence type="ECO:0000256" key="3">
    <source>
        <dbReference type="ARBA" id="ARBA00022452"/>
    </source>
</evidence>
<dbReference type="Gene3D" id="2.40.170.20">
    <property type="entry name" value="TonB-dependent receptor, beta-barrel domain"/>
    <property type="match status" value="1"/>
</dbReference>
<name>A0A1V1P4D2_9BACT</name>
<comment type="similarity">
    <text evidence="10 11">Belongs to the TonB-dependent receptor family.</text>
</comment>
<evidence type="ECO:0000256" key="6">
    <source>
        <dbReference type="ARBA" id="ARBA00023077"/>
    </source>
</evidence>
<dbReference type="GO" id="GO:0009279">
    <property type="term" value="C:cell outer membrane"/>
    <property type="evidence" value="ECO:0007669"/>
    <property type="project" value="UniProtKB-SubCell"/>
</dbReference>
<dbReference type="PANTHER" id="PTHR30069">
    <property type="entry name" value="TONB-DEPENDENT OUTER MEMBRANE RECEPTOR"/>
    <property type="match status" value="1"/>
</dbReference>
<proteinExistence type="inferred from homology"/>
<evidence type="ECO:0000256" key="9">
    <source>
        <dbReference type="ARBA" id="ARBA00023237"/>
    </source>
</evidence>
<dbReference type="InterPro" id="IPR000531">
    <property type="entry name" value="Beta-barrel_TonB"/>
</dbReference>
<keyword evidence="6 11" id="KW-0798">TonB box</keyword>
<evidence type="ECO:0000256" key="2">
    <source>
        <dbReference type="ARBA" id="ARBA00022448"/>
    </source>
</evidence>
<dbReference type="EMBL" id="ATBP01000591">
    <property type="protein sequence ID" value="ETR69658.1"/>
    <property type="molecule type" value="Genomic_DNA"/>
</dbReference>
<feature type="domain" description="TonB-dependent receptor-like beta-barrel" evidence="12">
    <location>
        <begin position="159"/>
        <end position="518"/>
    </location>
</feature>
<reference evidence="15" key="1">
    <citation type="submission" date="2012-11" db="EMBL/GenBank/DDBJ databases">
        <authorList>
            <person name="Lucero-Rivera Y.E."/>
            <person name="Tovar-Ramirez D."/>
        </authorList>
    </citation>
    <scope>NUCLEOTIDE SEQUENCE [LARGE SCALE GENOMIC DNA]</scope>
    <source>
        <strain evidence="15">Araruama</strain>
    </source>
</reference>
<keyword evidence="2 10" id="KW-0813">Transport</keyword>
<dbReference type="Proteomes" id="UP000189670">
    <property type="component" value="Unassembled WGS sequence"/>
</dbReference>
<dbReference type="Pfam" id="PF07715">
    <property type="entry name" value="Plug"/>
    <property type="match status" value="1"/>
</dbReference>
<dbReference type="Gene3D" id="2.170.130.10">
    <property type="entry name" value="TonB-dependent receptor, plug domain"/>
    <property type="match status" value="1"/>
</dbReference>
<keyword evidence="5" id="KW-0732">Signal</keyword>
<evidence type="ECO:0000256" key="10">
    <source>
        <dbReference type="PROSITE-ProRule" id="PRU01360"/>
    </source>
</evidence>
<keyword evidence="9 10" id="KW-0998">Cell outer membrane</keyword>
<evidence type="ECO:0000259" key="12">
    <source>
        <dbReference type="Pfam" id="PF00593"/>
    </source>
</evidence>
<dbReference type="GO" id="GO:0044718">
    <property type="term" value="P:siderophore transmembrane transport"/>
    <property type="evidence" value="ECO:0007669"/>
    <property type="project" value="TreeGrafter"/>
</dbReference>
<keyword evidence="8" id="KW-0675">Receptor</keyword>
<dbReference type="PROSITE" id="PS52016">
    <property type="entry name" value="TONB_DEPENDENT_REC_3"/>
    <property type="match status" value="1"/>
</dbReference>
<feature type="domain" description="TonB-dependent receptor plug" evidence="13">
    <location>
        <begin position="2"/>
        <end position="49"/>
    </location>
</feature>
<dbReference type="InterPro" id="IPR039426">
    <property type="entry name" value="TonB-dep_rcpt-like"/>
</dbReference>
<protein>
    <submittedName>
        <fullName evidence="14">Iron complex outermembrane recepter protein</fullName>
    </submittedName>
</protein>
<dbReference type="SUPFAM" id="SSF56935">
    <property type="entry name" value="Porins"/>
    <property type="match status" value="1"/>
</dbReference>
<evidence type="ECO:0000256" key="5">
    <source>
        <dbReference type="ARBA" id="ARBA00022729"/>
    </source>
</evidence>
<evidence type="ECO:0000256" key="4">
    <source>
        <dbReference type="ARBA" id="ARBA00022692"/>
    </source>
</evidence>
<keyword evidence="3 10" id="KW-1134">Transmembrane beta strand</keyword>
<dbReference type="Pfam" id="PF00593">
    <property type="entry name" value="TonB_dep_Rec_b-barrel"/>
    <property type="match status" value="1"/>
</dbReference>
<dbReference type="InterPro" id="IPR036942">
    <property type="entry name" value="Beta-barrel_TonB_sf"/>
</dbReference>
<dbReference type="AlphaFoldDB" id="A0A1V1P4D2"/>
<evidence type="ECO:0000256" key="11">
    <source>
        <dbReference type="RuleBase" id="RU003357"/>
    </source>
</evidence>
<comment type="caution">
    <text evidence="14">The sequence shown here is derived from an EMBL/GenBank/DDBJ whole genome shotgun (WGS) entry which is preliminary data.</text>
</comment>
<dbReference type="InterPro" id="IPR012910">
    <property type="entry name" value="Plug_dom"/>
</dbReference>
<keyword evidence="7 10" id="KW-0472">Membrane</keyword>
<keyword evidence="4 10" id="KW-0812">Transmembrane</keyword>
<evidence type="ECO:0000259" key="13">
    <source>
        <dbReference type="Pfam" id="PF07715"/>
    </source>
</evidence>
<gene>
    <name evidence="14" type="ORF">OMM_03793</name>
</gene>
<dbReference type="GO" id="GO:0015344">
    <property type="term" value="F:siderophore uptake transmembrane transporter activity"/>
    <property type="evidence" value="ECO:0007669"/>
    <property type="project" value="TreeGrafter"/>
</dbReference>
<evidence type="ECO:0000256" key="8">
    <source>
        <dbReference type="ARBA" id="ARBA00023170"/>
    </source>
</evidence>